<protein>
    <recommendedName>
        <fullName evidence="3">Phage protein</fullName>
    </recommendedName>
</protein>
<evidence type="ECO:0000313" key="1">
    <source>
        <dbReference type="EMBL" id="GAA4790812.1"/>
    </source>
</evidence>
<gene>
    <name evidence="1" type="ORF">GCM10023231_18370</name>
</gene>
<keyword evidence="2" id="KW-1185">Reference proteome</keyword>
<evidence type="ECO:0000313" key="2">
    <source>
        <dbReference type="Proteomes" id="UP001501411"/>
    </source>
</evidence>
<comment type="caution">
    <text evidence="1">The sequence shown here is derived from an EMBL/GenBank/DDBJ whole genome shotgun (WGS) entry which is preliminary data.</text>
</comment>
<evidence type="ECO:0008006" key="3">
    <source>
        <dbReference type="Google" id="ProtNLM"/>
    </source>
</evidence>
<sequence>MEESFTININYQHAEHVFDTKILSLGYTYKVEVIIDGTVVYFEPDEERHYRAVVTNTENLPQRLTPELLKAIANYLEKQIVSQ</sequence>
<reference evidence="2" key="1">
    <citation type="journal article" date="2019" name="Int. J. Syst. Evol. Microbiol.">
        <title>The Global Catalogue of Microorganisms (GCM) 10K type strain sequencing project: providing services to taxonomists for standard genome sequencing and annotation.</title>
        <authorList>
            <consortium name="The Broad Institute Genomics Platform"/>
            <consortium name="The Broad Institute Genome Sequencing Center for Infectious Disease"/>
            <person name="Wu L."/>
            <person name="Ma J."/>
        </authorList>
    </citation>
    <scope>NUCLEOTIDE SEQUENCE [LARGE SCALE GENOMIC DNA]</scope>
    <source>
        <strain evidence="2">JCM 18200</strain>
    </source>
</reference>
<name>A0ABP9B5A7_9SPHI</name>
<dbReference type="RefSeq" id="WP_345231465.1">
    <property type="nucleotide sequence ID" value="NZ_BAABIQ010000028.1"/>
</dbReference>
<organism evidence="1 2">
    <name type="scientific">Olivibacter ginsenosidimutans</name>
    <dbReference type="NCBI Taxonomy" id="1176537"/>
    <lineage>
        <taxon>Bacteria</taxon>
        <taxon>Pseudomonadati</taxon>
        <taxon>Bacteroidota</taxon>
        <taxon>Sphingobacteriia</taxon>
        <taxon>Sphingobacteriales</taxon>
        <taxon>Sphingobacteriaceae</taxon>
        <taxon>Olivibacter</taxon>
    </lineage>
</organism>
<accession>A0ABP9B5A7</accession>
<dbReference type="EMBL" id="BAABIQ010000028">
    <property type="protein sequence ID" value="GAA4790812.1"/>
    <property type="molecule type" value="Genomic_DNA"/>
</dbReference>
<dbReference type="Proteomes" id="UP001501411">
    <property type="component" value="Unassembled WGS sequence"/>
</dbReference>
<proteinExistence type="predicted"/>